<comment type="caution">
    <text evidence="2">The sequence shown here is derived from an EMBL/GenBank/DDBJ whole genome shotgun (WGS) entry which is preliminary data.</text>
</comment>
<evidence type="ECO:0008006" key="4">
    <source>
        <dbReference type="Google" id="ProtNLM"/>
    </source>
</evidence>
<protein>
    <recommendedName>
        <fullName evidence="4">ABC transporter</fullName>
    </recommendedName>
</protein>
<feature type="transmembrane region" description="Helical" evidence="1">
    <location>
        <begin position="43"/>
        <end position="63"/>
    </location>
</feature>
<evidence type="ECO:0000256" key="1">
    <source>
        <dbReference type="SAM" id="Phobius"/>
    </source>
</evidence>
<dbReference type="RefSeq" id="WP_307238465.1">
    <property type="nucleotide sequence ID" value="NZ_JAUSUZ010000001.1"/>
</dbReference>
<evidence type="ECO:0000313" key="2">
    <source>
        <dbReference type="EMBL" id="MDQ0365695.1"/>
    </source>
</evidence>
<keyword evidence="1" id="KW-1133">Transmembrane helix</keyword>
<gene>
    <name evidence="2" type="ORF">J2S42_002364</name>
</gene>
<accession>A0AAE3VZ94</accession>
<keyword evidence="1" id="KW-0812">Transmembrane</keyword>
<feature type="transmembrane region" description="Helical" evidence="1">
    <location>
        <begin position="84"/>
        <end position="109"/>
    </location>
</feature>
<reference evidence="2 3" key="1">
    <citation type="submission" date="2023-07" db="EMBL/GenBank/DDBJ databases">
        <title>Sequencing the genomes of 1000 actinobacteria strains.</title>
        <authorList>
            <person name="Klenk H.-P."/>
        </authorList>
    </citation>
    <scope>NUCLEOTIDE SEQUENCE [LARGE SCALE GENOMIC DNA]</scope>
    <source>
        <strain evidence="2 3">DSM 44709</strain>
    </source>
</reference>
<feature type="transmembrane region" description="Helical" evidence="1">
    <location>
        <begin position="115"/>
        <end position="139"/>
    </location>
</feature>
<proteinExistence type="predicted"/>
<feature type="transmembrane region" description="Helical" evidence="1">
    <location>
        <begin position="12"/>
        <end position="31"/>
    </location>
</feature>
<keyword evidence="3" id="KW-1185">Reference proteome</keyword>
<feature type="transmembrane region" description="Helical" evidence="1">
    <location>
        <begin position="151"/>
        <end position="169"/>
    </location>
</feature>
<keyword evidence="1" id="KW-0472">Membrane</keyword>
<dbReference type="AlphaFoldDB" id="A0AAE3VZ94"/>
<sequence length="218" mass="22316">MIALARYSLSMLVRSQAYIAPILLFGAAIMVLTTGDAGPLAETYSACALVLFLCMTWLTVVLVNTEDRTQRAMTATAAGGETRVLAGNVLAATFVAALLTLTGLIYPLYAGRHPITGPGLAVGVLAQLTAAFAGIAVGLLCSRLLIRRTGVAVLAAVGAVGAMVLLRVVPPVGPMMVLLGSEAAPETMLTPLSGLGAVSVLMVAAAAATVYYVGRRQE</sequence>
<evidence type="ECO:0000313" key="3">
    <source>
        <dbReference type="Proteomes" id="UP001240236"/>
    </source>
</evidence>
<dbReference type="EMBL" id="JAUSUZ010000001">
    <property type="protein sequence ID" value="MDQ0365695.1"/>
    <property type="molecule type" value="Genomic_DNA"/>
</dbReference>
<name>A0AAE3VZ94_9ACTN</name>
<dbReference type="Proteomes" id="UP001240236">
    <property type="component" value="Unassembled WGS sequence"/>
</dbReference>
<organism evidence="2 3">
    <name type="scientific">Catenuloplanes indicus</name>
    <dbReference type="NCBI Taxonomy" id="137267"/>
    <lineage>
        <taxon>Bacteria</taxon>
        <taxon>Bacillati</taxon>
        <taxon>Actinomycetota</taxon>
        <taxon>Actinomycetes</taxon>
        <taxon>Micromonosporales</taxon>
        <taxon>Micromonosporaceae</taxon>
        <taxon>Catenuloplanes</taxon>
    </lineage>
</organism>
<feature type="transmembrane region" description="Helical" evidence="1">
    <location>
        <begin position="189"/>
        <end position="213"/>
    </location>
</feature>